<keyword evidence="5 11" id="KW-0548">Nucleotidyltransferase</keyword>
<comment type="similarity">
    <text evidence="2 11">Belongs to the RNA polymerase beta' chain family.</text>
</comment>
<evidence type="ECO:0000256" key="6">
    <source>
        <dbReference type="ARBA" id="ARBA00022723"/>
    </source>
</evidence>
<dbReference type="InterPro" id="IPR006592">
    <property type="entry name" value="RNA_pol_N"/>
</dbReference>
<evidence type="ECO:0000256" key="4">
    <source>
        <dbReference type="ARBA" id="ARBA00022679"/>
    </source>
</evidence>
<keyword evidence="7" id="KW-0862">Zinc</keyword>
<comment type="function">
    <text evidence="11">DNA-dependent RNA polymerase catalyzes the transcription of DNA into RNA using the four ribonucleoside triphosphates as substrates.</text>
</comment>
<dbReference type="PANTHER" id="PTHR19376:SF11">
    <property type="entry name" value="DNA-DIRECTED RNA POLYMERASE I SUBUNIT RPA1"/>
    <property type="match status" value="1"/>
</dbReference>
<evidence type="ECO:0000313" key="14">
    <source>
        <dbReference type="EMBL" id="KAF9418247.1"/>
    </source>
</evidence>
<dbReference type="Pfam" id="PF04998">
    <property type="entry name" value="RNA_pol_Rpb1_5"/>
    <property type="match status" value="1"/>
</dbReference>
<feature type="region of interest" description="Disordered" evidence="12">
    <location>
        <begin position="1443"/>
        <end position="1494"/>
    </location>
</feature>
<dbReference type="Pfam" id="PF00623">
    <property type="entry name" value="RNA_pol_Rpb1_2"/>
    <property type="match status" value="1"/>
</dbReference>
<name>A0A835GK78_SPOEX</name>
<dbReference type="CDD" id="cd01435">
    <property type="entry name" value="RNAP_I_RPA1_N"/>
    <property type="match status" value="1"/>
</dbReference>
<organism evidence="14 15">
    <name type="scientific">Spodoptera exigua</name>
    <name type="common">Beet armyworm</name>
    <name type="synonym">Noctua fulgens</name>
    <dbReference type="NCBI Taxonomy" id="7107"/>
    <lineage>
        <taxon>Eukaryota</taxon>
        <taxon>Metazoa</taxon>
        <taxon>Ecdysozoa</taxon>
        <taxon>Arthropoda</taxon>
        <taxon>Hexapoda</taxon>
        <taxon>Insecta</taxon>
        <taxon>Pterygota</taxon>
        <taxon>Neoptera</taxon>
        <taxon>Endopterygota</taxon>
        <taxon>Lepidoptera</taxon>
        <taxon>Glossata</taxon>
        <taxon>Ditrysia</taxon>
        <taxon>Noctuoidea</taxon>
        <taxon>Noctuidae</taxon>
        <taxon>Amphipyrinae</taxon>
        <taxon>Spodoptera</taxon>
    </lineage>
</organism>
<dbReference type="PANTHER" id="PTHR19376">
    <property type="entry name" value="DNA-DIRECTED RNA POLYMERASE"/>
    <property type="match status" value="1"/>
</dbReference>
<dbReference type="Gene3D" id="3.30.70.2850">
    <property type="match status" value="1"/>
</dbReference>
<dbReference type="Gene3D" id="2.40.40.20">
    <property type="match status" value="1"/>
</dbReference>
<dbReference type="Proteomes" id="UP000648187">
    <property type="component" value="Unassembled WGS sequence"/>
</dbReference>
<evidence type="ECO:0000256" key="7">
    <source>
        <dbReference type="ARBA" id="ARBA00022833"/>
    </source>
</evidence>
<feature type="region of interest" description="Disordered" evidence="12">
    <location>
        <begin position="1"/>
        <end position="25"/>
    </location>
</feature>
<dbReference type="InterPro" id="IPR007080">
    <property type="entry name" value="RNA_pol_Rpb1_1"/>
</dbReference>
<dbReference type="Pfam" id="PF04997">
    <property type="entry name" value="RNA_pol_Rpb1_1"/>
    <property type="match status" value="1"/>
</dbReference>
<evidence type="ECO:0000256" key="5">
    <source>
        <dbReference type="ARBA" id="ARBA00022695"/>
    </source>
</evidence>
<dbReference type="FunFam" id="3.30.1490.180:FF:000003">
    <property type="entry name" value="DNA-directed RNA polymerase subunit"/>
    <property type="match status" value="1"/>
</dbReference>
<dbReference type="Gene3D" id="1.10.150.390">
    <property type="match status" value="1"/>
</dbReference>
<reference evidence="14" key="1">
    <citation type="submission" date="2020-08" db="EMBL/GenBank/DDBJ databases">
        <title>Spodoptera exigua strain:BAW_Kor-Di-RS1 Genome sequencing and assembly.</title>
        <authorList>
            <person name="Kim J."/>
            <person name="Nam H.Y."/>
            <person name="Kwon M."/>
            <person name="Choi J.H."/>
            <person name="Cho S.R."/>
            <person name="Kim G.-H."/>
        </authorList>
    </citation>
    <scope>NUCLEOTIDE SEQUENCE</scope>
    <source>
        <strain evidence="14">BAW_Kor-Di-RS1</strain>
        <tissue evidence="14">Whole-body</tissue>
    </source>
</reference>
<keyword evidence="3 11" id="KW-0240">DNA-directed RNA polymerase</keyword>
<dbReference type="EMBL" id="JACKWZ010000058">
    <property type="protein sequence ID" value="KAF9418247.1"/>
    <property type="molecule type" value="Genomic_DNA"/>
</dbReference>
<comment type="caution">
    <text evidence="14">The sequence shown here is derived from an EMBL/GenBank/DDBJ whole genome shotgun (WGS) entry which is preliminary data.</text>
</comment>
<dbReference type="Gene3D" id="4.10.860.120">
    <property type="entry name" value="RNA polymerase II, clamp domain"/>
    <property type="match status" value="1"/>
</dbReference>
<feature type="domain" description="RNA polymerase N-terminal" evidence="13">
    <location>
        <begin position="228"/>
        <end position="530"/>
    </location>
</feature>
<evidence type="ECO:0000256" key="9">
    <source>
        <dbReference type="ARBA" id="ARBA00023163"/>
    </source>
</evidence>
<dbReference type="GO" id="GO:0003677">
    <property type="term" value="F:DNA binding"/>
    <property type="evidence" value="ECO:0007669"/>
    <property type="project" value="InterPro"/>
</dbReference>
<dbReference type="SMART" id="SM00663">
    <property type="entry name" value="RPOLA_N"/>
    <property type="match status" value="1"/>
</dbReference>
<evidence type="ECO:0000256" key="12">
    <source>
        <dbReference type="SAM" id="MobiDB-lite"/>
    </source>
</evidence>
<dbReference type="Gene3D" id="1.10.132.30">
    <property type="match status" value="1"/>
</dbReference>
<evidence type="ECO:0000256" key="11">
    <source>
        <dbReference type="RuleBase" id="RU004279"/>
    </source>
</evidence>
<dbReference type="InterPro" id="IPR000722">
    <property type="entry name" value="RNA_pol_asu"/>
</dbReference>
<dbReference type="InterPro" id="IPR038120">
    <property type="entry name" value="Rpb1_funnel_sf"/>
</dbReference>
<keyword evidence="10" id="KW-0539">Nucleus</keyword>
<dbReference type="GO" id="GO:0005736">
    <property type="term" value="C:RNA polymerase I complex"/>
    <property type="evidence" value="ECO:0007669"/>
    <property type="project" value="UniProtKB-ARBA"/>
</dbReference>
<dbReference type="GO" id="GO:0003899">
    <property type="term" value="F:DNA-directed RNA polymerase activity"/>
    <property type="evidence" value="ECO:0007669"/>
    <property type="project" value="UniProtKB-EC"/>
</dbReference>
<evidence type="ECO:0000256" key="8">
    <source>
        <dbReference type="ARBA" id="ARBA00022842"/>
    </source>
</evidence>
<dbReference type="SUPFAM" id="SSF64484">
    <property type="entry name" value="beta and beta-prime subunits of DNA dependent RNA-polymerase"/>
    <property type="match status" value="1"/>
</dbReference>
<dbReference type="GO" id="GO:0046872">
    <property type="term" value="F:metal ion binding"/>
    <property type="evidence" value="ECO:0007669"/>
    <property type="project" value="UniProtKB-KW"/>
</dbReference>
<dbReference type="CDD" id="cd02735">
    <property type="entry name" value="RNAP_I_Rpa1_C"/>
    <property type="match status" value="1"/>
</dbReference>
<dbReference type="Pfam" id="PF05000">
    <property type="entry name" value="RNA_pol_Rpb1_4"/>
    <property type="match status" value="1"/>
</dbReference>
<keyword evidence="6" id="KW-0479">Metal-binding</keyword>
<evidence type="ECO:0000256" key="10">
    <source>
        <dbReference type="ARBA" id="ARBA00023242"/>
    </source>
</evidence>
<dbReference type="InterPro" id="IPR042102">
    <property type="entry name" value="RNA_pol_Rpb1_3_sf"/>
</dbReference>
<feature type="compositionally biased region" description="Acidic residues" evidence="12">
    <location>
        <begin position="1165"/>
        <end position="1187"/>
    </location>
</feature>
<accession>A0A835GK78</accession>
<feature type="compositionally biased region" description="Polar residues" evidence="12">
    <location>
        <begin position="1443"/>
        <end position="1456"/>
    </location>
</feature>
<keyword evidence="8" id="KW-0460">Magnesium</keyword>
<dbReference type="Gene3D" id="1.10.274.100">
    <property type="entry name" value="RNA polymerase Rpb1, domain 3"/>
    <property type="match status" value="2"/>
</dbReference>
<dbReference type="InterPro" id="IPR047107">
    <property type="entry name" value="DNA-dir_RNA_pol1_lsu_C"/>
</dbReference>
<evidence type="ECO:0000259" key="13">
    <source>
        <dbReference type="SMART" id="SM00663"/>
    </source>
</evidence>
<gene>
    <name evidence="14" type="ORF">HW555_004866</name>
</gene>
<dbReference type="Pfam" id="PF04983">
    <property type="entry name" value="RNA_pol_Rpb1_3"/>
    <property type="match status" value="1"/>
</dbReference>
<comment type="catalytic activity">
    <reaction evidence="11">
        <text>RNA(n) + a ribonucleoside 5'-triphosphate = RNA(n+1) + diphosphate</text>
        <dbReference type="Rhea" id="RHEA:21248"/>
        <dbReference type="Rhea" id="RHEA-COMP:14527"/>
        <dbReference type="Rhea" id="RHEA-COMP:17342"/>
        <dbReference type="ChEBI" id="CHEBI:33019"/>
        <dbReference type="ChEBI" id="CHEBI:61557"/>
        <dbReference type="ChEBI" id="CHEBI:140395"/>
        <dbReference type="EC" id="2.7.7.6"/>
    </reaction>
</comment>
<evidence type="ECO:0000256" key="3">
    <source>
        <dbReference type="ARBA" id="ARBA00022478"/>
    </source>
</evidence>
<keyword evidence="4 11" id="KW-0808">Transferase</keyword>
<dbReference type="InterPro" id="IPR007066">
    <property type="entry name" value="RNA_pol_Rpb1_3"/>
</dbReference>
<proteinExistence type="inferred from homology"/>
<evidence type="ECO:0000256" key="2">
    <source>
        <dbReference type="ARBA" id="ARBA00006460"/>
    </source>
</evidence>
<dbReference type="EC" id="2.7.7.6" evidence="11"/>
<dbReference type="InterPro" id="IPR007081">
    <property type="entry name" value="RNA_pol_Rpb1_5"/>
</dbReference>
<dbReference type="InterPro" id="IPR045867">
    <property type="entry name" value="DNA-dir_RpoC_beta_prime"/>
</dbReference>
<protein>
    <recommendedName>
        <fullName evidence="11">DNA-directed RNA polymerase subunit</fullName>
        <ecNumber evidence="11">2.7.7.6</ecNumber>
    </recommendedName>
</protein>
<dbReference type="InterPro" id="IPR044893">
    <property type="entry name" value="RNA_pol_Rpb1_clamp_domain"/>
</dbReference>
<evidence type="ECO:0000313" key="15">
    <source>
        <dbReference type="Proteomes" id="UP000648187"/>
    </source>
</evidence>
<sequence length="1545" mass="173588">MRPLGVRMTSTPRGGGDGNTPEAVAPGGRRVIKMALKSSYASSTSGLTSVDPEYVQFLMFTDEDVKKLSVAKITNSQCFDAIGNPTKGGLYDSALGPLRDRNETCGTCNNVLLHCPGHFGHIELPLVVVNPLFIKNVYSIFRISCLKCFKIQMDDRLKFILKLQLELVDAGHITAALDLDNFVGDITSNKENSSDKPSKVIKKYQKLLKKRDPITETFQNKNVDKLRAKFINQYFRVINIAKKCAFCSSKLIKQKAIDCLDQVPRQAYESVQGKSPAEKLHVVWQELQKSINNLLNCEGQGVASQGLKQIIEKKTGLIRMHMMGKRVNFAARSVITPDPNVDIDEIGIPDAFAMKLTYPVPVTEWNVDELRKMVINGPKKHPGAEKIEMENGRIITIATDSIQKRKSLAKRLLTPEEFKASGLKIVHRHLVNGDVLILNRQPSLHKPSMMAHRARILKGEKTLRLHYANCKSYNADFDGDEMNAHFPQNEIARSEAYNIMSVRKQYLVPKDGTPLSGLIQDHVISGVKMSLRGAFFSKSDYQQLVFQALPNHKGPIKLLPPTILKPTHYGATPYGLVHCMYELYGGDSSSALLSSFSKVFTFYLQWIGFTLGVKDILVVEEANKKRDDIICLVRNAGKSAAVKAADLPADVDDEKLKETIEVMYTKDPKFRANLDRQYKNLLDSYTNNINTACLSEGLLEKFPYNNLQLMVQSGAKGSTVNTMQISCLLGQIELEGKRPPLMISGRSLPSFPPHDVSPRAGGFIDGRFMTGIQPQEFFFHCMAGREGLIDTAVKTSRSGYLQRCLIKHLESLAIAYDHTVRDADNSVIQFAYGEDGLDVLKCQFLRKDQFPFLDANANAVVSESVIDKLKENADLKDVNKANKSLKKWKKKYGSPFEKTRTSGFAQFSALERSKLNLMTYQPIKREIHSIGSWKRNGVLWMMKKKNNITVKNVPTLSRVKCRLNINLVYLKSRHSETQEECTAKDKFIEVMNAKYLESMAAPGEPVGLLAAQSIGEPSTQMTLNTFHFAGRGDMNVTLGIPRLREILMTASAKLKTPNMDIPFRDDIPDLTKKAEKLRQKLNRVTVADVLEKIDVECQIVIKPERQLKTTMRFQFLPHSQYKTQYAVKPAQIIKHMQNKFFEEMFSTVRKQAKAAKIRKKRTEEQEYEDPESEEEEKSDDEVEELTDEQAKGEDVVDETNANGDAETSKIVSDVVSTLKEATNYSFDTKHHRWCELTVLFPISFLRVDLSQALREAAMKSVIHEVKNIKRAITNKEKNVLYLKTEGINILQMFKYNNLLDLNKLYSNDIHAIANTYGIEAANKVIIKEIQNVFNVYGITVDPRHLTLVADYMTYNGIFEPMSRKGMEASSSPLQQMSFESSLIFLREAVLNSKKDNLKSASSCLMLGQPCKNGTGVFSLQHFSKLNVALAKKILGTYPALNDVSSNNGRKQTSQVGQAVGERHQDTGETRVDTTVETNTYSQDGDGGSRVATSVRGDKQTSCWPVLTWIYKKCRNKTMKLTNTVDDFPDLRVVEPSAGQHPVGDH</sequence>
<dbReference type="InterPro" id="IPR007083">
    <property type="entry name" value="RNA_pol_Rpb1_4"/>
</dbReference>
<dbReference type="InterPro" id="IPR015699">
    <property type="entry name" value="DNA-dir_RNA_pol1_lsu_N"/>
</dbReference>
<keyword evidence="9 11" id="KW-0804">Transcription</keyword>
<feature type="compositionally biased region" description="Basic and acidic residues" evidence="12">
    <location>
        <begin position="1460"/>
        <end position="1473"/>
    </location>
</feature>
<comment type="subcellular location">
    <subcellularLocation>
        <location evidence="1">Nucleus</location>
    </subcellularLocation>
</comment>
<keyword evidence="15" id="KW-1185">Reference proteome</keyword>
<dbReference type="GO" id="GO:0006351">
    <property type="term" value="P:DNA-templated transcription"/>
    <property type="evidence" value="ECO:0007669"/>
    <property type="project" value="InterPro"/>
</dbReference>
<dbReference type="Gene3D" id="3.30.1490.180">
    <property type="entry name" value="RNA polymerase ii"/>
    <property type="match status" value="1"/>
</dbReference>
<dbReference type="Gene3D" id="6.10.250.2940">
    <property type="match status" value="1"/>
</dbReference>
<feature type="region of interest" description="Disordered" evidence="12">
    <location>
        <begin position="1156"/>
        <end position="1205"/>
    </location>
</feature>
<dbReference type="Gene3D" id="6.20.50.80">
    <property type="match status" value="1"/>
</dbReference>
<evidence type="ECO:0000256" key="1">
    <source>
        <dbReference type="ARBA" id="ARBA00004123"/>
    </source>
</evidence>
<dbReference type="FunFam" id="2.40.40.20:FF:000019">
    <property type="entry name" value="DNA-directed RNA polymerase II subunit RPB1"/>
    <property type="match status" value="1"/>
</dbReference>